<reference evidence="5 6" key="1">
    <citation type="submission" date="2020-05" db="EMBL/GenBank/DDBJ databases">
        <title>Parvularcula mediterraneae sp. nov., isolated from polypropylene straw from shallow seawater of the seashore of Laganas in Zakynthos island, Greece.</title>
        <authorList>
            <person name="Szabo I."/>
            <person name="Al-Omari J."/>
            <person name="Rado J."/>
            <person name="Szerdahelyi G.S."/>
        </authorList>
    </citation>
    <scope>NUCLEOTIDE SEQUENCE [LARGE SCALE GENOMIC DNA]</scope>
    <source>
        <strain evidence="5 6">ZS-1/3</strain>
    </source>
</reference>
<comment type="caution">
    <text evidence="5">The sequence shown here is derived from an EMBL/GenBank/DDBJ whole genome shotgun (WGS) entry which is preliminary data.</text>
</comment>
<evidence type="ECO:0000256" key="2">
    <source>
        <dbReference type="SAM" id="SignalP"/>
    </source>
</evidence>
<organism evidence="5 6">
    <name type="scientific">Parvularcula mediterranea</name>
    <dbReference type="NCBI Taxonomy" id="2732508"/>
    <lineage>
        <taxon>Bacteria</taxon>
        <taxon>Pseudomonadati</taxon>
        <taxon>Pseudomonadota</taxon>
        <taxon>Alphaproteobacteria</taxon>
        <taxon>Parvularculales</taxon>
        <taxon>Parvularculaceae</taxon>
        <taxon>Parvularcula</taxon>
    </lineage>
</organism>
<feature type="domain" description="EcxA zinc-binding" evidence="3">
    <location>
        <begin position="394"/>
        <end position="696"/>
    </location>
</feature>
<feature type="signal peptide" evidence="2">
    <location>
        <begin position="1"/>
        <end position="18"/>
    </location>
</feature>
<dbReference type="PANTHER" id="PTHR38478">
    <property type="entry name" value="PEPTIDASE M1A AND M12B"/>
    <property type="match status" value="1"/>
</dbReference>
<dbReference type="GO" id="GO:0008237">
    <property type="term" value="F:metallopeptidase activity"/>
    <property type="evidence" value="ECO:0007669"/>
    <property type="project" value="InterPro"/>
</dbReference>
<keyword evidence="2" id="KW-0732">Signal</keyword>
<dbReference type="InterPro" id="IPR024079">
    <property type="entry name" value="MetalloPept_cat_dom_sf"/>
</dbReference>
<dbReference type="EMBL" id="JABFCX010000002">
    <property type="protein sequence ID" value="NNU15833.1"/>
    <property type="molecule type" value="Genomic_DNA"/>
</dbReference>
<evidence type="ECO:0000259" key="4">
    <source>
        <dbReference type="Pfam" id="PF17148"/>
    </source>
</evidence>
<evidence type="ECO:0000256" key="1">
    <source>
        <dbReference type="SAM" id="MobiDB-lite"/>
    </source>
</evidence>
<accession>A0A7Y3W4U4</accession>
<feature type="region of interest" description="Disordered" evidence="1">
    <location>
        <begin position="759"/>
        <end position="788"/>
    </location>
</feature>
<dbReference type="Pfam" id="PF16313">
    <property type="entry name" value="DUF4953"/>
    <property type="match status" value="1"/>
</dbReference>
<feature type="chain" id="PRO_5030698223" evidence="2">
    <location>
        <begin position="19"/>
        <end position="788"/>
    </location>
</feature>
<dbReference type="Proteomes" id="UP000536835">
    <property type="component" value="Unassembled WGS sequence"/>
</dbReference>
<dbReference type="AlphaFoldDB" id="A0A7Y3W4U4"/>
<evidence type="ECO:0000313" key="6">
    <source>
        <dbReference type="Proteomes" id="UP000536835"/>
    </source>
</evidence>
<dbReference type="SUPFAM" id="SSF55486">
    <property type="entry name" value="Metalloproteases ('zincins'), catalytic domain"/>
    <property type="match status" value="1"/>
</dbReference>
<name>A0A7Y3W4U4_9PROT</name>
<protein>
    <submittedName>
        <fullName evidence="5">DUF5117 domain-containing protein</fullName>
    </submittedName>
</protein>
<gene>
    <name evidence="5" type="ORF">HK107_05800</name>
</gene>
<evidence type="ECO:0000259" key="3">
    <source>
        <dbReference type="Pfam" id="PF16313"/>
    </source>
</evidence>
<dbReference type="RefSeq" id="WP_173197587.1">
    <property type="nucleotide sequence ID" value="NZ_JABFCX010000002.1"/>
</dbReference>
<dbReference type="Gene3D" id="3.40.390.10">
    <property type="entry name" value="Collagenase (Catalytic Domain)"/>
    <property type="match status" value="1"/>
</dbReference>
<dbReference type="PROSITE" id="PS51257">
    <property type="entry name" value="PROKAR_LIPOPROTEIN"/>
    <property type="match status" value="1"/>
</dbReference>
<evidence type="ECO:0000313" key="5">
    <source>
        <dbReference type="EMBL" id="NNU15833.1"/>
    </source>
</evidence>
<feature type="compositionally biased region" description="Pro residues" evidence="1">
    <location>
        <begin position="769"/>
        <end position="788"/>
    </location>
</feature>
<dbReference type="Pfam" id="PF17148">
    <property type="entry name" value="DUF5117"/>
    <property type="match status" value="1"/>
</dbReference>
<feature type="domain" description="DUF5117" evidence="4">
    <location>
        <begin position="97"/>
        <end position="276"/>
    </location>
</feature>
<dbReference type="PANTHER" id="PTHR38478:SF1">
    <property type="entry name" value="ZINC DEPENDENT METALLOPROTEASE DOMAIN LIPOPROTEIN"/>
    <property type="match status" value="1"/>
</dbReference>
<proteinExistence type="predicted"/>
<sequence>MRHWLVLSAAVLALSACGGGEPPTESPASEAVEKPALLAQSGGFVPLELTEDGKLIATLPVPDTDGVSLRAIHAMSLSAGLGSNPLGLDRGLGERGRVIRFRIIGKRVTAEAENTTFRASAENNDERLATEQSFGRSILWSGVAEKVSDEGVRVDLSGLFLTDLFGVGEGLGGFTLAKDRSMIMPGGILGFPDNTEIDTELTFAGSDPGIEVRRTAPFSKAVTLSVHHTLARLPEEGYEPKRNDSRLGAFEQVVYDFSAPLAEEVPRSFAMRHRIEEGEPIVFYVDRGAPEPIKSALIEGAMWWAEGFEAAGLPDAYRVEELPEGIHPADIRYNVIRWVHRQTRGWSYGGAVADPRTGEMLKGNVILGSQRVRQDRMIFEGLAGVSGTGSGDADDPIELSLARIRQLSAHEVGHALGFDHNFAASTADRASVMDYPAPYVRARNGQLDFSETYATGLGEWDKLTVRWLYGGEDASELMEEAREAGVPFIQDSHGRGVGSAHPEAAVWDNGADPVTELANVIAVRALGLEGFDTSRVADGQGTERLRQALVPIYLYHRYQVVAAAKSLGGARYTYGQVGDVVPQVEIVSPERQRTALDLILRTLDPNFLDLPDELLTILPPGAGAMVGVSSREAFGSRTGEIFDLMSAAEASADISLGAILAPRRLERLHQFAARDDANPSLEEVLEDTLDAILSASPQTAQGEALAALVEARLVAALMDVDSGNASTPVRAEVQRALARVQDELDDRTDSHSAFLARQIEAHLSAPAQPASPKPADPQVPPGSPIGGN</sequence>
<dbReference type="InterPro" id="IPR034032">
    <property type="entry name" value="Zn_MMP-like_bac"/>
</dbReference>
<dbReference type="InterPro" id="IPR033413">
    <property type="entry name" value="DUF5117"/>
</dbReference>
<dbReference type="CDD" id="cd04276">
    <property type="entry name" value="ZnMc_MMP_like_2"/>
    <property type="match status" value="1"/>
</dbReference>
<keyword evidence="6" id="KW-1185">Reference proteome</keyword>
<dbReference type="InterPro" id="IPR032534">
    <property type="entry name" value="EcxA_zinc-bd"/>
</dbReference>